<dbReference type="EC" id="3.1.3.73" evidence="1"/>
<dbReference type="CDD" id="cd07067">
    <property type="entry name" value="HP_PGM_like"/>
    <property type="match status" value="1"/>
</dbReference>
<sequence length="201" mass="22772">MMINIYLLRHGKTQGKPALNGRTDVLVAAHHQDQICDKLMVSGYSFQHLISSPLKRCSDLARRLVANHAVRQCDFELGFQEMDFGCFDGVPFDELQAQWPILETFWADPATHQLPQAESLADFHQRVTNAWERRLKLLSNDTLIIAHGGTIRMILAHVLGSDWQNPAWYSTLQIGNQSVTHIQVLKKEAIHLTVRSIGIPL</sequence>
<dbReference type="Proteomes" id="UP001152658">
    <property type="component" value="Unassembled WGS sequence"/>
</dbReference>
<dbReference type="InterPro" id="IPR029033">
    <property type="entry name" value="His_PPase_superfam"/>
</dbReference>
<dbReference type="SUPFAM" id="SSF53254">
    <property type="entry name" value="Phosphoglycerate mutase-like"/>
    <property type="match status" value="1"/>
</dbReference>
<keyword evidence="2" id="KW-1185">Reference proteome</keyword>
<accession>A0ABM9FPD1</accession>
<dbReference type="Gene3D" id="3.40.50.1240">
    <property type="entry name" value="Phosphoglycerate mutase-like"/>
    <property type="match status" value="1"/>
</dbReference>
<dbReference type="PANTHER" id="PTHR48100">
    <property type="entry name" value="BROAD-SPECIFICITY PHOSPHATASE YOR283W-RELATED"/>
    <property type="match status" value="1"/>
</dbReference>
<dbReference type="GO" id="GO:0043755">
    <property type="term" value="F:alpha-ribazole phosphatase activity"/>
    <property type="evidence" value="ECO:0007669"/>
    <property type="project" value="UniProtKB-EC"/>
</dbReference>
<dbReference type="EMBL" id="CALYLK010000135">
    <property type="protein sequence ID" value="CAH8224269.1"/>
    <property type="molecule type" value="Genomic_DNA"/>
</dbReference>
<name>A0ABM9FPD1_9VIBR</name>
<keyword evidence="1" id="KW-0378">Hydrolase</keyword>
<proteinExistence type="predicted"/>
<evidence type="ECO:0000313" key="2">
    <source>
        <dbReference type="Proteomes" id="UP001152658"/>
    </source>
</evidence>
<dbReference type="Pfam" id="PF00300">
    <property type="entry name" value="His_Phos_1"/>
    <property type="match status" value="1"/>
</dbReference>
<organism evidence="1 2">
    <name type="scientific">Vibrio aestuarianus</name>
    <dbReference type="NCBI Taxonomy" id="28171"/>
    <lineage>
        <taxon>Bacteria</taxon>
        <taxon>Pseudomonadati</taxon>
        <taxon>Pseudomonadota</taxon>
        <taxon>Gammaproteobacteria</taxon>
        <taxon>Vibrionales</taxon>
        <taxon>Vibrionaceae</taxon>
        <taxon>Vibrio</taxon>
    </lineage>
</organism>
<dbReference type="InterPro" id="IPR013078">
    <property type="entry name" value="His_Pase_superF_clade-1"/>
</dbReference>
<dbReference type="PANTHER" id="PTHR48100:SF1">
    <property type="entry name" value="HISTIDINE PHOSPHATASE FAMILY PROTEIN-RELATED"/>
    <property type="match status" value="1"/>
</dbReference>
<comment type="caution">
    <text evidence="1">The sequence shown here is derived from an EMBL/GenBank/DDBJ whole genome shotgun (WGS) entry which is preliminary data.</text>
</comment>
<dbReference type="InterPro" id="IPR050275">
    <property type="entry name" value="PGM_Phosphatase"/>
</dbReference>
<gene>
    <name evidence="1" type="ORF">VAE063_940160</name>
</gene>
<reference evidence="1" key="1">
    <citation type="submission" date="2022-06" db="EMBL/GenBank/DDBJ databases">
        <authorList>
            <person name="Goudenege D."/>
            <person name="Le Roux F."/>
        </authorList>
    </citation>
    <scope>NUCLEOTIDE SEQUENCE</scope>
    <source>
        <strain evidence="1">12-063</strain>
    </source>
</reference>
<protein>
    <submittedName>
        <fullName evidence="1">Alpha-ribazole-5'-phosphate phosphatase</fullName>
        <ecNumber evidence="1">3.1.3.73</ecNumber>
    </submittedName>
</protein>
<dbReference type="SMART" id="SM00855">
    <property type="entry name" value="PGAM"/>
    <property type="match status" value="1"/>
</dbReference>
<evidence type="ECO:0000313" key="1">
    <source>
        <dbReference type="EMBL" id="CAH8224269.1"/>
    </source>
</evidence>